<feature type="compositionally biased region" description="Low complexity" evidence="1">
    <location>
        <begin position="94"/>
        <end position="104"/>
    </location>
</feature>
<dbReference type="SUPFAM" id="SSF50978">
    <property type="entry name" value="WD40 repeat-like"/>
    <property type="match status" value="1"/>
</dbReference>
<dbReference type="OrthoDB" id="3219396at2759"/>
<feature type="region of interest" description="Disordered" evidence="1">
    <location>
        <begin position="80"/>
        <end position="104"/>
    </location>
</feature>
<proteinExistence type="predicted"/>
<sequence>MPVYPEHWSVGATELIISNTTLTVLSTRTTRAFDVPNGWIDEQKLLAVREQWGRKVSRVADTQTDGKWIVLAPGEAPLPSARSLPVNRDNSDAPTSFSYSSTSLQSPSSLQLYRLHFPSSTSASSTPKLIFVRTLHGQIGPVSALCLADGRCVSLGVNGSMWVWDLEVGSGTEVYGGYSSRVLADTPNGLSDILQLVSSPLKGTVVFDERTIISAGVRGVEVRRFDV</sequence>
<evidence type="ECO:0000256" key="1">
    <source>
        <dbReference type="SAM" id="MobiDB-lite"/>
    </source>
</evidence>
<reference evidence="2 3" key="1">
    <citation type="submission" date="2018-02" db="EMBL/GenBank/DDBJ databases">
        <title>Genome sequence of the basidiomycete white-rot fungus Phlebia centrifuga.</title>
        <authorList>
            <person name="Granchi Z."/>
            <person name="Peng M."/>
            <person name="de Vries R.P."/>
            <person name="Hilden K."/>
            <person name="Makela M.R."/>
            <person name="Grigoriev I."/>
            <person name="Riley R."/>
        </authorList>
    </citation>
    <scope>NUCLEOTIDE SEQUENCE [LARGE SCALE GENOMIC DNA]</scope>
    <source>
        <strain evidence="2 3">FBCC195</strain>
    </source>
</reference>
<name>A0A2R6RPY0_9APHY</name>
<organism evidence="2 3">
    <name type="scientific">Hermanssonia centrifuga</name>
    <dbReference type="NCBI Taxonomy" id="98765"/>
    <lineage>
        <taxon>Eukaryota</taxon>
        <taxon>Fungi</taxon>
        <taxon>Dikarya</taxon>
        <taxon>Basidiomycota</taxon>
        <taxon>Agaricomycotina</taxon>
        <taxon>Agaricomycetes</taxon>
        <taxon>Polyporales</taxon>
        <taxon>Meruliaceae</taxon>
        <taxon>Hermanssonia</taxon>
    </lineage>
</organism>
<dbReference type="AlphaFoldDB" id="A0A2R6RPY0"/>
<protein>
    <submittedName>
        <fullName evidence="2">Uncharacterized protein</fullName>
    </submittedName>
</protein>
<dbReference type="EMBL" id="MLYV02000199">
    <property type="protein sequence ID" value="PSS32081.1"/>
    <property type="molecule type" value="Genomic_DNA"/>
</dbReference>
<gene>
    <name evidence="2" type="ORF">PHLCEN_2v2157</name>
</gene>
<dbReference type="Proteomes" id="UP000186601">
    <property type="component" value="Unassembled WGS sequence"/>
</dbReference>
<keyword evidence="3" id="KW-1185">Reference proteome</keyword>
<comment type="caution">
    <text evidence="2">The sequence shown here is derived from an EMBL/GenBank/DDBJ whole genome shotgun (WGS) entry which is preliminary data.</text>
</comment>
<dbReference type="InterPro" id="IPR036322">
    <property type="entry name" value="WD40_repeat_dom_sf"/>
</dbReference>
<evidence type="ECO:0000313" key="3">
    <source>
        <dbReference type="Proteomes" id="UP000186601"/>
    </source>
</evidence>
<dbReference type="STRING" id="98765.A0A2R6RPY0"/>
<evidence type="ECO:0000313" key="2">
    <source>
        <dbReference type="EMBL" id="PSS32081.1"/>
    </source>
</evidence>
<accession>A0A2R6RPY0</accession>